<organism evidence="1">
    <name type="scientific">Siphoviridae sp. ctK0l2</name>
    <dbReference type="NCBI Taxonomy" id="2826243"/>
    <lineage>
        <taxon>Viruses</taxon>
        <taxon>Duplodnaviria</taxon>
        <taxon>Heunggongvirae</taxon>
        <taxon>Uroviricota</taxon>
        <taxon>Caudoviricetes</taxon>
    </lineage>
</organism>
<sequence length="35" mass="3954">MLSLSNNRTVTTYRHQAHCFDVQIIGIACTSSRTK</sequence>
<reference evidence="1" key="1">
    <citation type="journal article" date="2021" name="Proc. Natl. Acad. Sci. U.S.A.">
        <title>A Catalog of Tens of Thousands of Viruses from Human Metagenomes Reveals Hidden Associations with Chronic Diseases.</title>
        <authorList>
            <person name="Tisza M.J."/>
            <person name="Buck C.B."/>
        </authorList>
    </citation>
    <scope>NUCLEOTIDE SEQUENCE</scope>
    <source>
        <strain evidence="1">CtK0l2</strain>
    </source>
</reference>
<name>A0A8S5NKP3_9CAUD</name>
<proteinExistence type="predicted"/>
<dbReference type="EMBL" id="BK015181">
    <property type="protein sequence ID" value="DAD94792.1"/>
    <property type="molecule type" value="Genomic_DNA"/>
</dbReference>
<evidence type="ECO:0000313" key="1">
    <source>
        <dbReference type="EMBL" id="DAD94792.1"/>
    </source>
</evidence>
<accession>A0A8S5NKP3</accession>
<protein>
    <submittedName>
        <fullName evidence="1">Uncharacterized protein</fullName>
    </submittedName>
</protein>